<keyword evidence="17" id="KW-1185">Reference proteome</keyword>
<keyword evidence="7 14" id="KW-0547">Nucleotide-binding</keyword>
<sequence>MRVTSSLSQALTPSAVALGNFDGLHRGHCKVIAALREFSLERSAHLTVVAFDPHPQAFFSGQPQLLLTPLEEKAALLEQLGIEQLVLLTFDEALAQLSPPEFVEQILVQQLAARCISVGFNFGFGRQRSGTTADLDAIASQYKIPVNIATPQTAAAAPISSSAIRAALQDGQLDQAQQMLGRPYTLTGTVVEGQHLGATLGFPTANLKLPEDKFLPRQGVYSVGVTGPSLPQAQKGVMNLGCRPTVDGTHQVPEVHLLDWSSDLYGHTITVSLEQFLRPEQKFDSLDALKAQIQQDCKAARAHQSSVMQT</sequence>
<keyword evidence="3 14" id="KW-0285">Flavoprotein</keyword>
<dbReference type="SMART" id="SM00904">
    <property type="entry name" value="Flavokinase"/>
    <property type="match status" value="1"/>
</dbReference>
<dbReference type="NCBIfam" id="NF004160">
    <property type="entry name" value="PRK05627.1-3"/>
    <property type="match status" value="1"/>
</dbReference>
<evidence type="ECO:0000256" key="9">
    <source>
        <dbReference type="ARBA" id="ARBA00022827"/>
    </source>
</evidence>
<dbReference type="Pfam" id="PF06574">
    <property type="entry name" value="FAD_syn"/>
    <property type="match status" value="1"/>
</dbReference>
<evidence type="ECO:0000256" key="4">
    <source>
        <dbReference type="ARBA" id="ARBA00022643"/>
    </source>
</evidence>
<dbReference type="GO" id="GO:0005524">
    <property type="term" value="F:ATP binding"/>
    <property type="evidence" value="ECO:0007669"/>
    <property type="project" value="UniProtKB-UniRule"/>
</dbReference>
<dbReference type="CDD" id="cd02064">
    <property type="entry name" value="FAD_synthetase_N"/>
    <property type="match status" value="1"/>
</dbReference>
<evidence type="ECO:0000313" key="17">
    <source>
        <dbReference type="Proteomes" id="UP000248857"/>
    </source>
</evidence>
<dbReference type="RefSeq" id="WP_110984318.1">
    <property type="nucleotide sequence ID" value="NZ_CAWNWM010000001.1"/>
</dbReference>
<dbReference type="InterPro" id="IPR023465">
    <property type="entry name" value="Riboflavin_kinase_dom_sf"/>
</dbReference>
<evidence type="ECO:0000256" key="7">
    <source>
        <dbReference type="ARBA" id="ARBA00022741"/>
    </source>
</evidence>
<dbReference type="GO" id="GO:0009231">
    <property type="term" value="P:riboflavin biosynthetic process"/>
    <property type="evidence" value="ECO:0007669"/>
    <property type="project" value="InterPro"/>
</dbReference>
<evidence type="ECO:0000256" key="1">
    <source>
        <dbReference type="ARBA" id="ARBA00004726"/>
    </source>
</evidence>
<keyword evidence="8 14" id="KW-0418">Kinase</keyword>
<evidence type="ECO:0000256" key="6">
    <source>
        <dbReference type="ARBA" id="ARBA00022695"/>
    </source>
</evidence>
<dbReference type="GO" id="GO:0003919">
    <property type="term" value="F:FMN adenylyltransferase activity"/>
    <property type="evidence" value="ECO:0007669"/>
    <property type="project" value="UniProtKB-UniRule"/>
</dbReference>
<dbReference type="FunFam" id="3.40.50.620:FF:000021">
    <property type="entry name" value="Riboflavin biosynthesis protein"/>
    <property type="match status" value="1"/>
</dbReference>
<dbReference type="Proteomes" id="UP000248857">
    <property type="component" value="Unassembled WGS sequence"/>
</dbReference>
<dbReference type="Pfam" id="PF01687">
    <property type="entry name" value="Flavokinase"/>
    <property type="match status" value="1"/>
</dbReference>
<comment type="catalytic activity">
    <reaction evidence="12 14">
        <text>riboflavin + ATP = FMN + ADP + H(+)</text>
        <dbReference type="Rhea" id="RHEA:14357"/>
        <dbReference type="ChEBI" id="CHEBI:15378"/>
        <dbReference type="ChEBI" id="CHEBI:30616"/>
        <dbReference type="ChEBI" id="CHEBI:57986"/>
        <dbReference type="ChEBI" id="CHEBI:58210"/>
        <dbReference type="ChEBI" id="CHEBI:456216"/>
        <dbReference type="EC" id="2.7.1.26"/>
    </reaction>
</comment>
<evidence type="ECO:0000256" key="5">
    <source>
        <dbReference type="ARBA" id="ARBA00022679"/>
    </source>
</evidence>
<dbReference type="UniPathway" id="UPA00276">
    <property type="reaction ID" value="UER00406"/>
</dbReference>
<dbReference type="EC" id="2.7.7.2" evidence="14"/>
<dbReference type="Gene3D" id="3.40.50.620">
    <property type="entry name" value="HUPs"/>
    <property type="match status" value="1"/>
</dbReference>
<dbReference type="NCBIfam" id="TIGR00083">
    <property type="entry name" value="ribF"/>
    <property type="match status" value="1"/>
</dbReference>
<dbReference type="InterPro" id="IPR023468">
    <property type="entry name" value="Riboflavin_kinase"/>
</dbReference>
<evidence type="ECO:0000256" key="3">
    <source>
        <dbReference type="ARBA" id="ARBA00022630"/>
    </source>
</evidence>
<comment type="catalytic activity">
    <reaction evidence="13 14">
        <text>FMN + ATP + H(+) = FAD + diphosphate</text>
        <dbReference type="Rhea" id="RHEA:17237"/>
        <dbReference type="ChEBI" id="CHEBI:15378"/>
        <dbReference type="ChEBI" id="CHEBI:30616"/>
        <dbReference type="ChEBI" id="CHEBI:33019"/>
        <dbReference type="ChEBI" id="CHEBI:57692"/>
        <dbReference type="ChEBI" id="CHEBI:58210"/>
        <dbReference type="EC" id="2.7.7.2"/>
    </reaction>
</comment>
<keyword evidence="6 14" id="KW-0548">Nucleotidyltransferase</keyword>
<dbReference type="SUPFAM" id="SSF82114">
    <property type="entry name" value="Riboflavin kinase-like"/>
    <property type="match status" value="1"/>
</dbReference>
<dbReference type="GO" id="GO:0009398">
    <property type="term" value="P:FMN biosynthetic process"/>
    <property type="evidence" value="ECO:0007669"/>
    <property type="project" value="UniProtKB-UniRule"/>
</dbReference>
<dbReference type="InterPro" id="IPR015864">
    <property type="entry name" value="FAD_synthase"/>
</dbReference>
<protein>
    <recommendedName>
        <fullName evidence="14">Riboflavin biosynthesis protein</fullName>
    </recommendedName>
    <domain>
        <recommendedName>
            <fullName evidence="14">Riboflavin kinase</fullName>
            <ecNumber evidence="14">2.7.1.26</ecNumber>
        </recommendedName>
        <alternativeName>
            <fullName evidence="14">Flavokinase</fullName>
        </alternativeName>
    </domain>
    <domain>
        <recommendedName>
            <fullName evidence="14">FMN adenylyltransferase</fullName>
            <ecNumber evidence="14">2.7.7.2</ecNumber>
        </recommendedName>
        <alternativeName>
            <fullName evidence="14">FAD pyrophosphorylase</fullName>
        </alternativeName>
        <alternativeName>
            <fullName evidence="14">FAD synthase</fullName>
        </alternativeName>
    </domain>
</protein>
<dbReference type="PIRSF" id="PIRSF004491">
    <property type="entry name" value="FAD_Synth"/>
    <property type="match status" value="1"/>
</dbReference>
<organism evidence="16 17">
    <name type="scientific">Acaryochloris thomasi RCC1774</name>
    <dbReference type="NCBI Taxonomy" id="1764569"/>
    <lineage>
        <taxon>Bacteria</taxon>
        <taxon>Bacillati</taxon>
        <taxon>Cyanobacteriota</taxon>
        <taxon>Cyanophyceae</taxon>
        <taxon>Acaryochloridales</taxon>
        <taxon>Acaryochloridaceae</taxon>
        <taxon>Acaryochloris</taxon>
        <taxon>Acaryochloris thomasi</taxon>
    </lineage>
</organism>
<dbReference type="GO" id="GO:0006747">
    <property type="term" value="P:FAD biosynthetic process"/>
    <property type="evidence" value="ECO:0007669"/>
    <property type="project" value="UniProtKB-UniRule"/>
</dbReference>
<comment type="pathway">
    <text evidence="2 14">Cofactor biosynthesis; FMN biosynthesis; FMN from riboflavin (ATP route): step 1/1.</text>
</comment>
<proteinExistence type="inferred from homology"/>
<gene>
    <name evidence="16" type="primary">ribF_1</name>
    <name evidence="16" type="ORF">C1752_00341</name>
</gene>
<dbReference type="Gene3D" id="2.40.30.30">
    <property type="entry name" value="Riboflavin kinase-like"/>
    <property type="match status" value="1"/>
</dbReference>
<keyword evidence="4 14" id="KW-0288">FMN</keyword>
<dbReference type="PANTHER" id="PTHR22749:SF6">
    <property type="entry name" value="RIBOFLAVIN KINASE"/>
    <property type="match status" value="1"/>
</dbReference>
<dbReference type="GO" id="GO:0008531">
    <property type="term" value="F:riboflavin kinase activity"/>
    <property type="evidence" value="ECO:0007669"/>
    <property type="project" value="UniProtKB-UniRule"/>
</dbReference>
<evidence type="ECO:0000256" key="14">
    <source>
        <dbReference type="PIRNR" id="PIRNR004491"/>
    </source>
</evidence>
<comment type="similarity">
    <text evidence="14">Belongs to the ribF family.</text>
</comment>
<evidence type="ECO:0000256" key="11">
    <source>
        <dbReference type="ARBA" id="ARBA00023268"/>
    </source>
</evidence>
<evidence type="ECO:0000256" key="12">
    <source>
        <dbReference type="ARBA" id="ARBA00047880"/>
    </source>
</evidence>
<keyword evidence="5 14" id="KW-0808">Transferase</keyword>
<dbReference type="InterPro" id="IPR014729">
    <property type="entry name" value="Rossmann-like_a/b/a_fold"/>
</dbReference>
<evidence type="ECO:0000256" key="8">
    <source>
        <dbReference type="ARBA" id="ARBA00022777"/>
    </source>
</evidence>
<dbReference type="PANTHER" id="PTHR22749">
    <property type="entry name" value="RIBOFLAVIN KINASE/FMN ADENYLYLTRANSFERASE"/>
    <property type="match status" value="1"/>
</dbReference>
<keyword evidence="11" id="KW-0511">Multifunctional enzyme</keyword>
<name>A0A2W1K119_9CYAN</name>
<keyword evidence="9 14" id="KW-0274">FAD</keyword>
<dbReference type="SUPFAM" id="SSF52374">
    <property type="entry name" value="Nucleotidylyl transferase"/>
    <property type="match status" value="1"/>
</dbReference>
<feature type="domain" description="Riboflavin kinase" evidence="15">
    <location>
        <begin position="179"/>
        <end position="305"/>
    </location>
</feature>
<dbReference type="InterPro" id="IPR015865">
    <property type="entry name" value="Riboflavin_kinase_bac/euk"/>
</dbReference>
<keyword evidence="10 14" id="KW-0067">ATP-binding</keyword>
<dbReference type="NCBIfam" id="NF004162">
    <property type="entry name" value="PRK05627.1-5"/>
    <property type="match status" value="1"/>
</dbReference>
<reference evidence="16 17" key="1">
    <citation type="journal article" date="2018" name="Sci. Rep.">
        <title>A novel species of the marine cyanobacterium Acaryochloris with a unique pigment content and lifestyle.</title>
        <authorList>
            <person name="Partensky F."/>
            <person name="Six C."/>
            <person name="Ratin M."/>
            <person name="Garczarek L."/>
            <person name="Vaulot D."/>
            <person name="Probert I."/>
            <person name="Calteau A."/>
            <person name="Gourvil P."/>
            <person name="Marie D."/>
            <person name="Grebert T."/>
            <person name="Bouchier C."/>
            <person name="Le Panse S."/>
            <person name="Gachenot M."/>
            <person name="Rodriguez F."/>
            <person name="Garrido J.L."/>
        </authorList>
    </citation>
    <scope>NUCLEOTIDE SEQUENCE [LARGE SCALE GENOMIC DNA]</scope>
    <source>
        <strain evidence="16 17">RCC1774</strain>
    </source>
</reference>
<dbReference type="AlphaFoldDB" id="A0A2W1K119"/>
<dbReference type="OrthoDB" id="9803667at2"/>
<evidence type="ECO:0000256" key="2">
    <source>
        <dbReference type="ARBA" id="ARBA00005201"/>
    </source>
</evidence>
<dbReference type="EC" id="2.7.1.26" evidence="14"/>
<accession>A0A2W1K119</accession>
<evidence type="ECO:0000256" key="13">
    <source>
        <dbReference type="ARBA" id="ARBA00049494"/>
    </source>
</evidence>
<evidence type="ECO:0000256" key="10">
    <source>
        <dbReference type="ARBA" id="ARBA00022840"/>
    </source>
</evidence>
<dbReference type="EMBL" id="PQWO01000001">
    <property type="protein sequence ID" value="PZD75184.1"/>
    <property type="molecule type" value="Genomic_DNA"/>
</dbReference>
<comment type="pathway">
    <text evidence="1 14">Cofactor biosynthesis; FAD biosynthesis; FAD from FMN: step 1/1.</text>
</comment>
<evidence type="ECO:0000313" key="16">
    <source>
        <dbReference type="EMBL" id="PZD75184.1"/>
    </source>
</evidence>
<dbReference type="UniPathway" id="UPA00277">
    <property type="reaction ID" value="UER00407"/>
</dbReference>
<dbReference type="InterPro" id="IPR002606">
    <property type="entry name" value="Riboflavin_kinase_bac"/>
</dbReference>
<comment type="caution">
    <text evidence="16">The sequence shown here is derived from an EMBL/GenBank/DDBJ whole genome shotgun (WGS) entry which is preliminary data.</text>
</comment>
<evidence type="ECO:0000259" key="15">
    <source>
        <dbReference type="SMART" id="SM00904"/>
    </source>
</evidence>